<comment type="similarity">
    <text evidence="2">Belongs to the SKN1/KRE6 family.</text>
</comment>
<dbReference type="SUPFAM" id="SSF69572">
    <property type="entry name" value="Activating enzymes of the ubiquitin-like proteins"/>
    <property type="match status" value="1"/>
</dbReference>
<dbReference type="Gene3D" id="3.40.50.720">
    <property type="entry name" value="NAD(P)-binding Rossmann-like Domain"/>
    <property type="match status" value="1"/>
</dbReference>
<dbReference type="PANTHER" id="PTHR31361">
    <property type="entry name" value="BETA-GLUCAN SYNTHESIS-ASSOCIATED PROTEIN KRE6-RELATED"/>
    <property type="match status" value="1"/>
</dbReference>
<evidence type="ECO:0000313" key="13">
    <source>
        <dbReference type="Proteomes" id="UP000310158"/>
    </source>
</evidence>
<evidence type="ECO:0000256" key="10">
    <source>
        <dbReference type="SAM" id="Phobius"/>
    </source>
</evidence>
<evidence type="ECO:0000256" key="2">
    <source>
        <dbReference type="ARBA" id="ARBA00010962"/>
    </source>
</evidence>
<dbReference type="Pfam" id="PF03935">
    <property type="entry name" value="SKN1_KRE6_Sbg1"/>
    <property type="match status" value="1"/>
</dbReference>
<dbReference type="GO" id="GO:0005886">
    <property type="term" value="C:plasma membrane"/>
    <property type="evidence" value="ECO:0007669"/>
    <property type="project" value="TreeGrafter"/>
</dbReference>
<dbReference type="GO" id="GO:0006078">
    <property type="term" value="P:(1-&gt;6)-beta-D-glucan biosynthetic process"/>
    <property type="evidence" value="ECO:0007669"/>
    <property type="project" value="TreeGrafter"/>
</dbReference>
<feature type="domain" description="GH16" evidence="11">
    <location>
        <begin position="584"/>
        <end position="952"/>
    </location>
</feature>
<dbReference type="GO" id="GO:0008641">
    <property type="term" value="F:ubiquitin-like modifier activating enzyme activity"/>
    <property type="evidence" value="ECO:0007669"/>
    <property type="project" value="InterPro"/>
</dbReference>
<reference evidence="12 13" key="1">
    <citation type="submission" date="2019-02" db="EMBL/GenBank/DDBJ databases">
        <title>Genome sequencing of the rare red list fungi Bondarzewia mesenterica.</title>
        <authorList>
            <person name="Buettner E."/>
            <person name="Kellner H."/>
        </authorList>
    </citation>
    <scope>NUCLEOTIDE SEQUENCE [LARGE SCALE GENOMIC DNA]</scope>
    <source>
        <strain evidence="12 13">DSM 108281</strain>
    </source>
</reference>
<evidence type="ECO:0000313" key="12">
    <source>
        <dbReference type="EMBL" id="THH19097.1"/>
    </source>
</evidence>
<dbReference type="InterPro" id="IPR035985">
    <property type="entry name" value="Ubiquitin-activating_enz"/>
</dbReference>
<feature type="region of interest" description="Disordered" evidence="9">
    <location>
        <begin position="732"/>
        <end position="756"/>
    </location>
</feature>
<name>A0A4S4M3J4_9AGAM</name>
<dbReference type="FunFam" id="2.60.120.200:FF:000140">
    <property type="entry name" value="Beta-glucan synthesis-associated protein"/>
    <property type="match status" value="1"/>
</dbReference>
<evidence type="ECO:0000256" key="6">
    <source>
        <dbReference type="ARBA" id="ARBA00023136"/>
    </source>
</evidence>
<accession>A0A4S4M3J4</accession>
<keyword evidence="6 10" id="KW-0472">Membrane</keyword>
<evidence type="ECO:0000256" key="9">
    <source>
        <dbReference type="SAM" id="MobiDB-lite"/>
    </source>
</evidence>
<protein>
    <recommendedName>
        <fullName evidence="11">GH16 domain-containing protein</fullName>
    </recommendedName>
</protein>
<evidence type="ECO:0000259" key="11">
    <source>
        <dbReference type="PROSITE" id="PS51762"/>
    </source>
</evidence>
<dbReference type="Proteomes" id="UP000310158">
    <property type="component" value="Unassembled WGS sequence"/>
</dbReference>
<comment type="subcellular location">
    <subcellularLocation>
        <location evidence="1">Membrane</location>
        <topology evidence="1">Single-pass type II membrane protein</topology>
    </subcellularLocation>
</comment>
<dbReference type="InterPro" id="IPR005629">
    <property type="entry name" value="Skn1/Kre6/Sbg1"/>
</dbReference>
<dbReference type="GO" id="GO:0031505">
    <property type="term" value="P:fungal-type cell wall organization"/>
    <property type="evidence" value="ECO:0007669"/>
    <property type="project" value="UniProtKB-ARBA"/>
</dbReference>
<evidence type="ECO:0000256" key="8">
    <source>
        <dbReference type="ARBA" id="ARBA00023316"/>
    </source>
</evidence>
<organism evidence="12 13">
    <name type="scientific">Bondarzewia mesenterica</name>
    <dbReference type="NCBI Taxonomy" id="1095465"/>
    <lineage>
        <taxon>Eukaryota</taxon>
        <taxon>Fungi</taxon>
        <taxon>Dikarya</taxon>
        <taxon>Basidiomycota</taxon>
        <taxon>Agaricomycotina</taxon>
        <taxon>Agaricomycetes</taxon>
        <taxon>Russulales</taxon>
        <taxon>Bondarzewiaceae</taxon>
        <taxon>Bondarzewia</taxon>
    </lineage>
</organism>
<keyword evidence="7" id="KW-0325">Glycoprotein</keyword>
<gene>
    <name evidence="12" type="ORF">EW146_g2013</name>
</gene>
<evidence type="ECO:0000256" key="4">
    <source>
        <dbReference type="ARBA" id="ARBA00022968"/>
    </source>
</evidence>
<feature type="transmembrane region" description="Helical" evidence="10">
    <location>
        <begin position="536"/>
        <end position="562"/>
    </location>
</feature>
<dbReference type="InterPro" id="IPR013320">
    <property type="entry name" value="ConA-like_dom_sf"/>
</dbReference>
<keyword evidence="5 10" id="KW-1133">Transmembrane helix</keyword>
<sequence length="1000" mass="109104">MSIYEPGSKAAPVQITEDEAALYDRQIRLWGLEAQQRMRNATILMVNLRGVATETIKNIVLAGIGKLIIVDGEDVSEEDLGANFFFRDEDVGHKRVSAAKARIESLNPLVTVEVIPTTSVLERDELDGLVQGVDLVCVTDWTRDRFISVNEVCRRLHKPLYFGGTYGLLGYIFCDLLSHGFIAPDRSGSNKDPAKNVLATLNYSPLNEALKYRWSGLTRRQTKELNPTIPFTIFAIWEFQSRHGGNLPDSPVDADELEAIANTLLSEADVNKQILPAISRDFIETIATTAAHEFAPVCAVVGGMLAQDILKALSAREAPLANFFVFDGNTGGASESIEEDHMGILYLQPSSTAWVTTDITEHSEFAILFSHRPSMANSSRRAPPAASSQYYAVPQSPPSRSGSGTHNQQPYAGSSHPVRSGSSSSQAHFMQPTGRNGDVAQGVMSGSIGASYGPYAYNPSARDNGMYTASRFSAAPSEISSGTTGEKPAHMVSSSTVPPYLWDTKDPDLDDALHNPDPVRDAKLDRSFTLLSARGWANVGVLVILIAGLITLFAGYPIIVVYSRTELQTLGQNFGGSNGSGQIPSFPNLPQLIDQDTDQSVYTKTGTDGKTYNLVFSDEFNTDGRTFWPGDDPFWEAVNFNYWPTGDLEWYDPQAITTKNGKLVITVTEQNTHDLNFQSGMLQSWNKFCFTTGILEMSISLPGTPESPGFWPGLWPYSYAACDLGTFPKQMNKDGATPQGALTGSPEGGQISGLPGQRLSACTCPGSDHPGPNVGTGRSAPEIDLLEAQVDVSVFRGQASQSLQVAPFNYQYTFDNSSSSTPIQNPSITKFNSYKGGPLQQAISALTYLDPQYYNGSGFQPYAMEWWSNPSSRNEGYVTWSVNGQQTWTASAATLAGDTQTQISSRIVPEEPMSIVLNLGISPSFQQQDFKHMVFPNHMLIDYVRVYQRADVKNGVGCDPSSHPTADYIQNHLNAYSNANLTTWAQAGYTFPRNSKYDGC</sequence>
<keyword evidence="8" id="KW-0961">Cell wall biogenesis/degradation</keyword>
<dbReference type="InterPro" id="IPR000594">
    <property type="entry name" value="ThiF_NAD_FAD-bd"/>
</dbReference>
<keyword evidence="4" id="KW-0735">Signal-anchor</keyword>
<dbReference type="GO" id="GO:0015926">
    <property type="term" value="F:glucosidase activity"/>
    <property type="evidence" value="ECO:0007669"/>
    <property type="project" value="TreeGrafter"/>
</dbReference>
<feature type="compositionally biased region" description="Polar residues" evidence="9">
    <location>
        <begin position="398"/>
        <end position="412"/>
    </location>
</feature>
<dbReference type="EMBL" id="SGPL01000055">
    <property type="protein sequence ID" value="THH19097.1"/>
    <property type="molecule type" value="Genomic_DNA"/>
</dbReference>
<dbReference type="PROSITE" id="PS51762">
    <property type="entry name" value="GH16_2"/>
    <property type="match status" value="1"/>
</dbReference>
<evidence type="ECO:0000256" key="1">
    <source>
        <dbReference type="ARBA" id="ARBA00004606"/>
    </source>
</evidence>
<dbReference type="GO" id="GO:0005789">
    <property type="term" value="C:endoplasmic reticulum membrane"/>
    <property type="evidence" value="ECO:0007669"/>
    <property type="project" value="TreeGrafter"/>
</dbReference>
<comment type="caution">
    <text evidence="12">The sequence shown here is derived from an EMBL/GenBank/DDBJ whole genome shotgun (WGS) entry which is preliminary data.</text>
</comment>
<dbReference type="Pfam" id="PF00899">
    <property type="entry name" value="ThiF"/>
    <property type="match status" value="1"/>
</dbReference>
<dbReference type="Gene3D" id="2.60.120.200">
    <property type="match status" value="1"/>
</dbReference>
<evidence type="ECO:0000256" key="3">
    <source>
        <dbReference type="ARBA" id="ARBA00022692"/>
    </source>
</evidence>
<dbReference type="SUPFAM" id="SSF49899">
    <property type="entry name" value="Concanavalin A-like lectins/glucanases"/>
    <property type="match status" value="1"/>
</dbReference>
<keyword evidence="3 10" id="KW-0812">Transmembrane</keyword>
<dbReference type="AlphaFoldDB" id="A0A4S4M3J4"/>
<dbReference type="PANTHER" id="PTHR31361:SF15">
    <property type="entry name" value="GH16 DOMAIN-CONTAINING PROTEIN"/>
    <property type="match status" value="1"/>
</dbReference>
<feature type="compositionally biased region" description="Low complexity" evidence="9">
    <location>
        <begin position="376"/>
        <end position="388"/>
    </location>
</feature>
<feature type="compositionally biased region" description="Low complexity" evidence="9">
    <location>
        <begin position="414"/>
        <end position="425"/>
    </location>
</feature>
<dbReference type="OrthoDB" id="412647at2759"/>
<dbReference type="InterPro" id="IPR000757">
    <property type="entry name" value="Beta-glucanase-like"/>
</dbReference>
<feature type="region of interest" description="Disordered" evidence="9">
    <location>
        <begin position="376"/>
        <end position="442"/>
    </location>
</feature>
<evidence type="ECO:0000256" key="5">
    <source>
        <dbReference type="ARBA" id="ARBA00022989"/>
    </source>
</evidence>
<keyword evidence="13" id="KW-1185">Reference proteome</keyword>
<proteinExistence type="inferred from homology"/>
<evidence type="ECO:0000256" key="7">
    <source>
        <dbReference type="ARBA" id="ARBA00023180"/>
    </source>
</evidence>